<evidence type="ECO:0000313" key="2">
    <source>
        <dbReference type="Proteomes" id="UP000277204"/>
    </source>
</evidence>
<name>A0A183M0H9_9TREM</name>
<dbReference type="Proteomes" id="UP000277204">
    <property type="component" value="Unassembled WGS sequence"/>
</dbReference>
<keyword evidence="2" id="KW-1185">Reference proteome</keyword>
<reference evidence="1 2" key="1">
    <citation type="submission" date="2018-11" db="EMBL/GenBank/DDBJ databases">
        <authorList>
            <consortium name="Pathogen Informatics"/>
        </authorList>
    </citation>
    <scope>NUCLEOTIDE SEQUENCE [LARGE SCALE GENOMIC DNA]</scope>
    <source>
        <strain evidence="1 2">Zambia</strain>
    </source>
</reference>
<evidence type="ECO:0000313" key="1">
    <source>
        <dbReference type="EMBL" id="VDO86804.1"/>
    </source>
</evidence>
<sequence>MRKILRGTLEYTCLLDPQNIEAAPPDLPVDVTPPTIEEIRLAIRQINGSSLNNPLNGTRHHTPISLTMRRCLTLWTGEYYGNFFDAMEVLLKLSTLSKTHTTDHTAKSCMKDS</sequence>
<dbReference type="AlphaFoldDB" id="A0A183M0H9"/>
<dbReference type="EMBL" id="UZAI01004547">
    <property type="protein sequence ID" value="VDO86804.1"/>
    <property type="molecule type" value="Genomic_DNA"/>
</dbReference>
<accession>A0A183M0H9</accession>
<proteinExistence type="predicted"/>
<organism evidence="1 2">
    <name type="scientific">Schistosoma margrebowiei</name>
    <dbReference type="NCBI Taxonomy" id="48269"/>
    <lineage>
        <taxon>Eukaryota</taxon>
        <taxon>Metazoa</taxon>
        <taxon>Spiralia</taxon>
        <taxon>Lophotrochozoa</taxon>
        <taxon>Platyhelminthes</taxon>
        <taxon>Trematoda</taxon>
        <taxon>Digenea</taxon>
        <taxon>Strigeidida</taxon>
        <taxon>Schistosomatoidea</taxon>
        <taxon>Schistosomatidae</taxon>
        <taxon>Schistosoma</taxon>
    </lineage>
</organism>
<gene>
    <name evidence="1" type="ORF">SMRZ_LOCUS9554</name>
</gene>
<protein>
    <submittedName>
        <fullName evidence="1">Uncharacterized protein</fullName>
    </submittedName>
</protein>